<evidence type="ECO:0000313" key="1">
    <source>
        <dbReference type="EMBL" id="AFC85928.1"/>
    </source>
</evidence>
<name>H8L684_FRAAD</name>
<keyword evidence="2" id="KW-1185">Reference proteome</keyword>
<dbReference type="STRING" id="767434.Fraau_1508"/>
<dbReference type="eggNOG" id="ENOG502ZC04">
    <property type="taxonomic scope" value="Bacteria"/>
</dbReference>
<dbReference type="EMBL" id="CP003350">
    <property type="protein sequence ID" value="AFC85928.1"/>
    <property type="molecule type" value="Genomic_DNA"/>
</dbReference>
<sequence length="194" mass="21051">MTAYVSDYTGLITSEHSDKPKFSAMVQAMAQCWVDYQNAMQSLVDAMNLDTAVGDQLDILGRWIGITRNINVPIDDLYFAYDDVDGIGLDLGIWKTPSDPTTGVTQMDDTTYRAILRAKVGANHWDGSIEGLEPILSAIFSPGGTTAKIVDNGDMTYNVNLTGTEPTKLLMTLVDAGYIQCVPAGMAVTYTYTA</sequence>
<evidence type="ECO:0008006" key="3">
    <source>
        <dbReference type="Google" id="ProtNLM"/>
    </source>
</evidence>
<proteinExistence type="predicted"/>
<dbReference type="Pfam" id="PF11041">
    <property type="entry name" value="Phage_Wedge1"/>
    <property type="match status" value="1"/>
</dbReference>
<dbReference type="InterPro" id="IPR021283">
    <property type="entry name" value="Phage_Wedge1"/>
</dbReference>
<gene>
    <name evidence="1" type="ordered locus">Fraau_1508</name>
</gene>
<dbReference type="RefSeq" id="WP_014402933.1">
    <property type="nucleotide sequence ID" value="NC_017033.1"/>
</dbReference>
<accession>H8L684</accession>
<protein>
    <recommendedName>
        <fullName evidence="3">Bacteriophage protein</fullName>
    </recommendedName>
</protein>
<dbReference type="Proteomes" id="UP000005234">
    <property type="component" value="Chromosome"/>
</dbReference>
<evidence type="ECO:0000313" key="2">
    <source>
        <dbReference type="Proteomes" id="UP000005234"/>
    </source>
</evidence>
<dbReference type="HOGENOM" id="CLU_076286_0_0_6"/>
<dbReference type="AlphaFoldDB" id="H8L684"/>
<organism evidence="1 2">
    <name type="scientific">Frateuria aurantia (strain ATCC 33424 / DSM 6220 / KCTC 2777 / LMG 1558 / NBRC 3245 / NCIMB 13370)</name>
    <name type="common">Acetobacter aurantius</name>
    <dbReference type="NCBI Taxonomy" id="767434"/>
    <lineage>
        <taxon>Bacteria</taxon>
        <taxon>Pseudomonadati</taxon>
        <taxon>Pseudomonadota</taxon>
        <taxon>Gammaproteobacteria</taxon>
        <taxon>Lysobacterales</taxon>
        <taxon>Rhodanobacteraceae</taxon>
        <taxon>Frateuria</taxon>
    </lineage>
</organism>
<reference evidence="1" key="1">
    <citation type="submission" date="2012-02" db="EMBL/GenBank/DDBJ databases">
        <title>The complete genome of Frateuria aurantia DSM 6220.</title>
        <authorList>
            <consortium name="US DOE Joint Genome Institute (JGI-PGF)"/>
            <person name="Lucas S."/>
            <person name="Copeland A."/>
            <person name="Lapidus A."/>
            <person name="Glavina del Rio T."/>
            <person name="Dalin E."/>
            <person name="Tice H."/>
            <person name="Bruce D."/>
            <person name="Goodwin L."/>
            <person name="Pitluck S."/>
            <person name="Peters L."/>
            <person name="Ovchinnikova G."/>
            <person name="Teshima H."/>
            <person name="Kyrpides N."/>
            <person name="Mavromatis K."/>
            <person name="Ivanova N."/>
            <person name="Brettin T."/>
            <person name="Detter J.C."/>
            <person name="Han C."/>
            <person name="Larimer F."/>
            <person name="Land M."/>
            <person name="Hauser L."/>
            <person name="Markowitz V."/>
            <person name="Cheng J.-F."/>
            <person name="Hugenholtz P."/>
            <person name="Woyke T."/>
            <person name="Wu D."/>
            <person name="Brambilla E."/>
            <person name="Klenk H.-P."/>
            <person name="Eisen J.A."/>
        </authorList>
    </citation>
    <scope>NUCLEOTIDE SEQUENCE</scope>
    <source>
        <strain evidence="1">DSM 6220</strain>
    </source>
</reference>
<dbReference type="OrthoDB" id="5465402at2"/>
<dbReference type="KEGG" id="fau:Fraau_1508"/>